<evidence type="ECO:0000259" key="1">
    <source>
        <dbReference type="SMART" id="SM00507"/>
    </source>
</evidence>
<organism evidence="2 3">
    <name type="scientific">Niastella caeni</name>
    <dbReference type="NCBI Taxonomy" id="2569763"/>
    <lineage>
        <taxon>Bacteria</taxon>
        <taxon>Pseudomonadati</taxon>
        <taxon>Bacteroidota</taxon>
        <taxon>Chitinophagia</taxon>
        <taxon>Chitinophagales</taxon>
        <taxon>Chitinophagaceae</taxon>
        <taxon>Niastella</taxon>
    </lineage>
</organism>
<reference evidence="2 3" key="1">
    <citation type="submission" date="2019-04" db="EMBL/GenBank/DDBJ databases">
        <title>Niastella caeni sp. nov., isolated from activated sludge.</title>
        <authorList>
            <person name="Sheng M."/>
        </authorList>
    </citation>
    <scope>NUCLEOTIDE SEQUENCE [LARGE SCALE GENOMIC DNA]</scope>
    <source>
        <strain evidence="2 3">HX-2-15</strain>
    </source>
</reference>
<dbReference type="CDD" id="cd00085">
    <property type="entry name" value="HNHc"/>
    <property type="match status" value="1"/>
</dbReference>
<protein>
    <recommendedName>
        <fullName evidence="1">HNH nuclease domain-containing protein</fullName>
    </recommendedName>
</protein>
<comment type="caution">
    <text evidence="2">The sequence shown here is derived from an EMBL/GenBank/DDBJ whole genome shotgun (WGS) entry which is preliminary data.</text>
</comment>
<dbReference type="OrthoDB" id="67788at2"/>
<proteinExistence type="predicted"/>
<evidence type="ECO:0000313" key="2">
    <source>
        <dbReference type="EMBL" id="THU39157.1"/>
    </source>
</evidence>
<sequence length="268" mass="30629">MPDTESSNVDEVAFTTTIRGDFSFFTRKQSVEKAIGDYCFLIVGTGKKIKRYYLWSFFLIEVVEKDADFFYAYGTGFHFEHPILLNGLPYFNDFKNFCGNFGLGFQNITNHEFCNTLTTFAVNINLSPDTSRHVETEKNLMTALAALNEQMRQVEPEKRIKEIELTLRKDRRIVTLLKKAANFKCQFPNCNSEIKTKAGINYVEVAHVIAVNKGGQSVLGNLLVLCPNHHKEFDYGDLKIVEQMLDRLSGSLNGKDFKIEVIKTNYNT</sequence>
<evidence type="ECO:0000313" key="3">
    <source>
        <dbReference type="Proteomes" id="UP000306918"/>
    </source>
</evidence>
<dbReference type="RefSeq" id="WP_136577289.1">
    <property type="nucleotide sequence ID" value="NZ_STFF01000003.1"/>
</dbReference>
<keyword evidence="3" id="KW-1185">Reference proteome</keyword>
<dbReference type="SMART" id="SM00507">
    <property type="entry name" value="HNHc"/>
    <property type="match status" value="1"/>
</dbReference>
<name>A0A4S8HU85_9BACT</name>
<dbReference type="AlphaFoldDB" id="A0A4S8HU85"/>
<accession>A0A4S8HU85</accession>
<dbReference type="InterPro" id="IPR003615">
    <property type="entry name" value="HNH_nuc"/>
</dbReference>
<dbReference type="Proteomes" id="UP000306918">
    <property type="component" value="Unassembled WGS sequence"/>
</dbReference>
<dbReference type="Gene3D" id="1.10.30.50">
    <property type="match status" value="1"/>
</dbReference>
<gene>
    <name evidence="2" type="ORF">FAM09_11610</name>
</gene>
<dbReference type="Pfam" id="PF13391">
    <property type="entry name" value="HNH_2"/>
    <property type="match status" value="1"/>
</dbReference>
<dbReference type="EMBL" id="STFF01000003">
    <property type="protein sequence ID" value="THU39157.1"/>
    <property type="molecule type" value="Genomic_DNA"/>
</dbReference>
<feature type="domain" description="HNH nuclease" evidence="1">
    <location>
        <begin position="172"/>
        <end position="231"/>
    </location>
</feature>